<dbReference type="EC" id="4.2.1.17" evidence="5"/>
<dbReference type="InterPro" id="IPR018376">
    <property type="entry name" value="Enoyl-CoA_hyd/isom_CS"/>
</dbReference>
<dbReference type="PROSITE" id="PS00166">
    <property type="entry name" value="ENOYL_COA_HYDRATASE"/>
    <property type="match status" value="1"/>
</dbReference>
<keyword evidence="2" id="KW-0443">Lipid metabolism</keyword>
<dbReference type="Proteomes" id="UP000248597">
    <property type="component" value="Unassembled WGS sequence"/>
</dbReference>
<dbReference type="InterPro" id="IPR029045">
    <property type="entry name" value="ClpP/crotonase-like_dom_sf"/>
</dbReference>
<dbReference type="Gene3D" id="3.90.226.10">
    <property type="entry name" value="2-enoyl-CoA Hydratase, Chain A, domain 1"/>
    <property type="match status" value="1"/>
</dbReference>
<dbReference type="CDD" id="cd06558">
    <property type="entry name" value="crotonase-like"/>
    <property type="match status" value="1"/>
</dbReference>
<dbReference type="EMBL" id="QFPJ01000013">
    <property type="protein sequence ID" value="PZQ22618.1"/>
    <property type="molecule type" value="Genomic_DNA"/>
</dbReference>
<dbReference type="SUPFAM" id="SSF52096">
    <property type="entry name" value="ClpP/crotonase"/>
    <property type="match status" value="1"/>
</dbReference>
<sequence>MTAPTETPQHILTEVVDEHILVVTMNRPEARNAFNADMSAQMQAAMDRYADDPSLWVCIIRGEGPTFSAGMDLKAAAKGDFGKMPARGGFGILFDPPQKPLIAAVDGSAFAGGFEIALSCDLIVAADNSTFGLPETKWSLIAIGGGVLRLPQRLPYHIAMEMILTARPKPVQELAPYGLVNRVVAPGQCYAAALDLARLILANAPLAVQGSKRIVHRSIAEQWPFAQGLTEQRAEMKQVAASADYRQGVTSFAEKRASVWTGS</sequence>
<gene>
    <name evidence="5" type="ORF">DI569_07775</name>
</gene>
<dbReference type="AlphaFoldDB" id="A0A2W5L561"/>
<evidence type="ECO:0000256" key="3">
    <source>
        <dbReference type="ARBA" id="ARBA00023239"/>
    </source>
</evidence>
<dbReference type="Gene3D" id="1.10.12.10">
    <property type="entry name" value="Lyase 2-enoyl-coa Hydratase, Chain A, domain 2"/>
    <property type="match status" value="1"/>
</dbReference>
<dbReference type="GO" id="GO:0006635">
    <property type="term" value="P:fatty acid beta-oxidation"/>
    <property type="evidence" value="ECO:0007669"/>
    <property type="project" value="TreeGrafter"/>
</dbReference>
<proteinExistence type="inferred from homology"/>
<comment type="caution">
    <text evidence="5">The sequence shown here is derived from an EMBL/GenBank/DDBJ whole genome shotgun (WGS) entry which is preliminary data.</text>
</comment>
<organism evidence="5 6">
    <name type="scientific">Sphingopyxis macrogoltabida</name>
    <name type="common">Sphingomonas macrogoltabidus</name>
    <dbReference type="NCBI Taxonomy" id="33050"/>
    <lineage>
        <taxon>Bacteria</taxon>
        <taxon>Pseudomonadati</taxon>
        <taxon>Pseudomonadota</taxon>
        <taxon>Alphaproteobacteria</taxon>
        <taxon>Sphingomonadales</taxon>
        <taxon>Sphingomonadaceae</taxon>
        <taxon>Sphingopyxis</taxon>
    </lineage>
</organism>
<dbReference type="GO" id="GO:0004300">
    <property type="term" value="F:enoyl-CoA hydratase activity"/>
    <property type="evidence" value="ECO:0007669"/>
    <property type="project" value="UniProtKB-EC"/>
</dbReference>
<dbReference type="PANTHER" id="PTHR11941">
    <property type="entry name" value="ENOYL-COA HYDRATASE-RELATED"/>
    <property type="match status" value="1"/>
</dbReference>
<dbReference type="Pfam" id="PF00378">
    <property type="entry name" value="ECH_1"/>
    <property type="match status" value="1"/>
</dbReference>
<evidence type="ECO:0000313" key="6">
    <source>
        <dbReference type="Proteomes" id="UP000248597"/>
    </source>
</evidence>
<protein>
    <submittedName>
        <fullName evidence="5">Enoyl-CoA hydratase</fullName>
        <ecNumber evidence="5">4.2.1.17</ecNumber>
    </submittedName>
</protein>
<dbReference type="InterPro" id="IPR001753">
    <property type="entry name" value="Enoyl-CoA_hydra/iso"/>
</dbReference>
<evidence type="ECO:0000256" key="1">
    <source>
        <dbReference type="ARBA" id="ARBA00005254"/>
    </source>
</evidence>
<evidence type="ECO:0000256" key="2">
    <source>
        <dbReference type="ARBA" id="ARBA00023098"/>
    </source>
</evidence>
<dbReference type="NCBIfam" id="NF006100">
    <property type="entry name" value="PRK08252.1"/>
    <property type="match status" value="1"/>
</dbReference>
<dbReference type="InterPro" id="IPR014748">
    <property type="entry name" value="Enoyl-CoA_hydra_C"/>
</dbReference>
<dbReference type="PANTHER" id="PTHR11941:SF169">
    <property type="entry name" value="(7AS)-7A-METHYL-1,5-DIOXO-2,3,5,6,7,7A-HEXAHYDRO-1H-INDENE-CARBOXYL-COA HYDROLASE"/>
    <property type="match status" value="1"/>
</dbReference>
<evidence type="ECO:0000256" key="4">
    <source>
        <dbReference type="RuleBase" id="RU003707"/>
    </source>
</evidence>
<reference evidence="5 6" key="1">
    <citation type="submission" date="2017-08" db="EMBL/GenBank/DDBJ databases">
        <title>Infants hospitalized years apart are colonized by the same room-sourced microbial strains.</title>
        <authorList>
            <person name="Brooks B."/>
            <person name="Olm M.R."/>
            <person name="Firek B.A."/>
            <person name="Baker R."/>
            <person name="Thomas B.C."/>
            <person name="Morowitz M.J."/>
            <person name="Banfield J.F."/>
        </authorList>
    </citation>
    <scope>NUCLEOTIDE SEQUENCE [LARGE SCALE GENOMIC DNA]</scope>
    <source>
        <strain evidence="5">S2_005_003_R2_47</strain>
    </source>
</reference>
<name>A0A2W5L561_SPHMC</name>
<keyword evidence="3 5" id="KW-0456">Lyase</keyword>
<comment type="similarity">
    <text evidence="1 4">Belongs to the enoyl-CoA hydratase/isomerase family.</text>
</comment>
<accession>A0A2W5L561</accession>
<evidence type="ECO:0000313" key="5">
    <source>
        <dbReference type="EMBL" id="PZQ22618.1"/>
    </source>
</evidence>